<protein>
    <recommendedName>
        <fullName evidence="4">DUF1109 domain-containing protein</fullName>
    </recommendedName>
</protein>
<gene>
    <name evidence="2" type="ORF">EM6_3241</name>
</gene>
<reference evidence="3" key="2">
    <citation type="journal article" date="2017" name="Plant Physiol. Biochem.">
        <title>Differential oxidative and antioxidative response of duckweed Lemna minor toward plant growth promoting/inhibiting bacteria.</title>
        <authorList>
            <person name="Ishizawa H."/>
            <person name="Kuroda M."/>
            <person name="Morikawa M."/>
            <person name="Ike M."/>
        </authorList>
    </citation>
    <scope>NUCLEOTIDE SEQUENCE [LARGE SCALE GENOMIC DNA]</scope>
    <source>
        <strain evidence="3">M6</strain>
    </source>
</reference>
<keyword evidence="2" id="KW-0614">Plasmid</keyword>
<dbReference type="AlphaFoldDB" id="A0A3G9G5M0"/>
<feature type="transmembrane region" description="Helical" evidence="1">
    <location>
        <begin position="126"/>
        <end position="145"/>
    </location>
</feature>
<keyword evidence="1" id="KW-1133">Transmembrane helix</keyword>
<dbReference type="Pfam" id="PF06532">
    <property type="entry name" value="NrsF"/>
    <property type="match status" value="1"/>
</dbReference>
<proteinExistence type="predicted"/>
<feature type="transmembrane region" description="Helical" evidence="1">
    <location>
        <begin position="27"/>
        <end position="49"/>
    </location>
</feature>
<organism evidence="2 3">
    <name type="scientific">Asticcacaulis excentricus</name>
    <dbReference type="NCBI Taxonomy" id="78587"/>
    <lineage>
        <taxon>Bacteria</taxon>
        <taxon>Pseudomonadati</taxon>
        <taxon>Pseudomonadota</taxon>
        <taxon>Alphaproteobacteria</taxon>
        <taxon>Caulobacterales</taxon>
        <taxon>Caulobacteraceae</taxon>
        <taxon>Asticcacaulis</taxon>
    </lineage>
</organism>
<reference evidence="3" key="1">
    <citation type="journal article" date="2017" name="Biotechnol. Biofuels">
        <title>Evaluation of environmental bacterial communities as a factor affecting the growth of duckweed Lemna minor.</title>
        <authorList>
            <person name="Ishizawa H."/>
            <person name="Kuroda M."/>
            <person name="Morikawa M."/>
            <person name="Ike M."/>
        </authorList>
    </citation>
    <scope>NUCLEOTIDE SEQUENCE [LARGE SCALE GENOMIC DNA]</scope>
    <source>
        <strain evidence="3">M6</strain>
    </source>
</reference>
<dbReference type="EMBL" id="AP018829">
    <property type="protein sequence ID" value="BBF82600.1"/>
    <property type="molecule type" value="Genomic_DNA"/>
</dbReference>
<evidence type="ECO:0000313" key="3">
    <source>
        <dbReference type="Proteomes" id="UP000278756"/>
    </source>
</evidence>
<geneLocation type="plasmid" evidence="3">
    <name>pasem-1 dna</name>
</geneLocation>
<keyword evidence="1" id="KW-0472">Membrane</keyword>
<dbReference type="OrthoDB" id="7172266at2"/>
<feature type="transmembrane region" description="Helical" evidence="1">
    <location>
        <begin position="190"/>
        <end position="208"/>
    </location>
</feature>
<name>A0A3G9G5M0_9CAUL</name>
<dbReference type="InterPro" id="IPR009495">
    <property type="entry name" value="NrsF"/>
</dbReference>
<evidence type="ECO:0000313" key="2">
    <source>
        <dbReference type="EMBL" id="BBF82600.1"/>
    </source>
</evidence>
<keyword evidence="1" id="KW-0812">Transmembrane</keyword>
<dbReference type="RefSeq" id="WP_126424222.1">
    <property type="nucleotide sequence ID" value="NZ_AP018829.1"/>
</dbReference>
<accession>A0A3G9G5M0</accession>
<evidence type="ECO:0000256" key="1">
    <source>
        <dbReference type="SAM" id="Phobius"/>
    </source>
</evidence>
<sequence>MVRPPHDLIERLSEDLRPVKPLSAGRLLGFALVFAAVTLIWVVGLYGMRPELSDPERALAQARFALLKPPLWGWAGLSALHAANALSRPEGRCHWSDLAPLPVILLSHGLALWWEVSHAGWEAATAGGFGGAALCGLTILLSAWVAMRLVTPLWLSRTASSQPRLLRLCAALGFAGLAAAAYALHCPMDQPLYTLCVYMPAIGIVLLIEATQRR</sequence>
<feature type="transmembrane region" description="Helical" evidence="1">
    <location>
        <begin position="165"/>
        <end position="184"/>
    </location>
</feature>
<dbReference type="Proteomes" id="UP000278756">
    <property type="component" value="Plasmid pASEM-1"/>
</dbReference>
<evidence type="ECO:0008006" key="4">
    <source>
        <dbReference type="Google" id="ProtNLM"/>
    </source>
</evidence>